<sequence>MTDDRRLGILLLSTTAPERLPGLARLCEGLGFDEIWLAEDYFFYGGFTGVAQALTATERIRVGLGIMSCVARHPAAAAMEIASLDRAFPGRFVPGIGHGVPSWVRQMGLTPRSPMRALEEAVTGIRAVLTGREPYTAEGEYFTFGDVALVHPPLTDVPLYLGVIGEKGCELAGRIADGNVLSVLAPTEYVTWARSLGLQGMSQAGRTGSFSVPTYVLTAVDNDRDRARAAVKQSLAFYLDAVGPTPLTGSIGINDAVSALIAAGGYDALLEGMPEDWIDVLAISGTPDEAAARIEQYWAAGADCVILSPQPADSLETQLKLIAAEVLPRLAR</sequence>
<organism evidence="3 4">
    <name type="scientific">Pseudonocardia acidicola</name>
    <dbReference type="NCBI Taxonomy" id="2724939"/>
    <lineage>
        <taxon>Bacteria</taxon>
        <taxon>Bacillati</taxon>
        <taxon>Actinomycetota</taxon>
        <taxon>Actinomycetes</taxon>
        <taxon>Pseudonocardiales</taxon>
        <taxon>Pseudonocardiaceae</taxon>
        <taxon>Pseudonocardia</taxon>
    </lineage>
</organism>
<evidence type="ECO:0000313" key="3">
    <source>
        <dbReference type="EMBL" id="NMH98419.1"/>
    </source>
</evidence>
<dbReference type="Proteomes" id="UP000820669">
    <property type="component" value="Unassembled WGS sequence"/>
</dbReference>
<dbReference type="InterPro" id="IPR036661">
    <property type="entry name" value="Luciferase-like_sf"/>
</dbReference>
<dbReference type="Gene3D" id="3.20.20.30">
    <property type="entry name" value="Luciferase-like domain"/>
    <property type="match status" value="1"/>
</dbReference>
<dbReference type="InterPro" id="IPR050564">
    <property type="entry name" value="F420-G6PD/mer"/>
</dbReference>
<gene>
    <name evidence="3" type="ORF">HF526_14030</name>
</gene>
<name>A0ABX1SDS0_9PSEU</name>
<reference evidence="3 4" key="1">
    <citation type="submission" date="2020-04" db="EMBL/GenBank/DDBJ databases">
        <authorList>
            <person name="Klaysubun C."/>
            <person name="Duangmal K."/>
            <person name="Lipun K."/>
        </authorList>
    </citation>
    <scope>NUCLEOTIDE SEQUENCE [LARGE SCALE GENOMIC DNA]</scope>
    <source>
        <strain evidence="3 4">K10HN5</strain>
    </source>
</reference>
<keyword evidence="4" id="KW-1185">Reference proteome</keyword>
<accession>A0ABX1SDS0</accession>
<protein>
    <submittedName>
        <fullName evidence="3">LLM class flavin-dependent oxidoreductase</fullName>
    </submittedName>
</protein>
<dbReference type="RefSeq" id="WP_169381865.1">
    <property type="nucleotide sequence ID" value="NZ_JAAXLA010000022.1"/>
</dbReference>
<dbReference type="EMBL" id="JAAXLA010000022">
    <property type="protein sequence ID" value="NMH98419.1"/>
    <property type="molecule type" value="Genomic_DNA"/>
</dbReference>
<dbReference type="PANTHER" id="PTHR43244:SF1">
    <property type="entry name" value="5,10-METHYLENETETRAHYDROMETHANOPTERIN REDUCTASE"/>
    <property type="match status" value="1"/>
</dbReference>
<dbReference type="InterPro" id="IPR011251">
    <property type="entry name" value="Luciferase-like_dom"/>
</dbReference>
<dbReference type="CDD" id="cd01097">
    <property type="entry name" value="Tetrahydromethanopterin_reductase"/>
    <property type="match status" value="1"/>
</dbReference>
<evidence type="ECO:0000313" key="4">
    <source>
        <dbReference type="Proteomes" id="UP000820669"/>
    </source>
</evidence>
<evidence type="ECO:0000256" key="1">
    <source>
        <dbReference type="ARBA" id="ARBA00023002"/>
    </source>
</evidence>
<keyword evidence="1" id="KW-0560">Oxidoreductase</keyword>
<comment type="caution">
    <text evidence="3">The sequence shown here is derived from an EMBL/GenBank/DDBJ whole genome shotgun (WGS) entry which is preliminary data.</text>
</comment>
<evidence type="ECO:0000259" key="2">
    <source>
        <dbReference type="Pfam" id="PF00296"/>
    </source>
</evidence>
<feature type="domain" description="Luciferase-like" evidence="2">
    <location>
        <begin position="15"/>
        <end position="303"/>
    </location>
</feature>
<dbReference type="PANTHER" id="PTHR43244">
    <property type="match status" value="1"/>
</dbReference>
<dbReference type="Pfam" id="PF00296">
    <property type="entry name" value="Bac_luciferase"/>
    <property type="match status" value="1"/>
</dbReference>
<proteinExistence type="predicted"/>
<dbReference type="SUPFAM" id="SSF51679">
    <property type="entry name" value="Bacterial luciferase-like"/>
    <property type="match status" value="1"/>
</dbReference>